<comment type="caution">
    <text evidence="2">The sequence shown here is derived from an EMBL/GenBank/DDBJ whole genome shotgun (WGS) entry which is preliminary data.</text>
</comment>
<evidence type="ECO:0000313" key="3">
    <source>
        <dbReference type="Proteomes" id="UP000632535"/>
    </source>
</evidence>
<dbReference type="Proteomes" id="UP000632535">
    <property type="component" value="Unassembled WGS sequence"/>
</dbReference>
<feature type="compositionally biased region" description="Polar residues" evidence="1">
    <location>
        <begin position="8"/>
        <end position="19"/>
    </location>
</feature>
<proteinExistence type="predicted"/>
<organism evidence="2 3">
    <name type="scientific">Isoptericola cucumis</name>
    <dbReference type="NCBI Taxonomy" id="1776856"/>
    <lineage>
        <taxon>Bacteria</taxon>
        <taxon>Bacillati</taxon>
        <taxon>Actinomycetota</taxon>
        <taxon>Actinomycetes</taxon>
        <taxon>Micrococcales</taxon>
        <taxon>Promicromonosporaceae</taxon>
        <taxon>Isoptericola</taxon>
    </lineage>
</organism>
<evidence type="ECO:0000313" key="2">
    <source>
        <dbReference type="EMBL" id="GGI05012.1"/>
    </source>
</evidence>
<sequence>MRRVWPTGVTQIASQTGESDISPRVSRPTSARAALPPSPDEVFDALLWALDHDFTALREHRRLAHLGPASRRRADGQLVDRWRAVAATCRGLAG</sequence>
<name>A0ABQ2B3E7_9MICO</name>
<keyword evidence="3" id="KW-1185">Reference proteome</keyword>
<gene>
    <name evidence="2" type="ORF">GCM10007368_04040</name>
</gene>
<protein>
    <submittedName>
        <fullName evidence="2">Uncharacterized protein</fullName>
    </submittedName>
</protein>
<evidence type="ECO:0000256" key="1">
    <source>
        <dbReference type="SAM" id="MobiDB-lite"/>
    </source>
</evidence>
<accession>A0ABQ2B3E7</accession>
<dbReference type="EMBL" id="BMDG01000001">
    <property type="protein sequence ID" value="GGI05012.1"/>
    <property type="molecule type" value="Genomic_DNA"/>
</dbReference>
<feature type="region of interest" description="Disordered" evidence="1">
    <location>
        <begin position="1"/>
        <end position="36"/>
    </location>
</feature>
<reference evidence="3" key="1">
    <citation type="journal article" date="2019" name="Int. J. Syst. Evol. Microbiol.">
        <title>The Global Catalogue of Microorganisms (GCM) 10K type strain sequencing project: providing services to taxonomists for standard genome sequencing and annotation.</title>
        <authorList>
            <consortium name="The Broad Institute Genomics Platform"/>
            <consortium name="The Broad Institute Genome Sequencing Center for Infectious Disease"/>
            <person name="Wu L."/>
            <person name="Ma J."/>
        </authorList>
    </citation>
    <scope>NUCLEOTIDE SEQUENCE [LARGE SCALE GENOMIC DNA]</scope>
    <source>
        <strain evidence="3">CCM 8653</strain>
    </source>
</reference>